<feature type="region of interest" description="Disordered" evidence="2">
    <location>
        <begin position="1"/>
        <end position="24"/>
    </location>
</feature>
<evidence type="ECO:0000256" key="2">
    <source>
        <dbReference type="SAM" id="MobiDB-lite"/>
    </source>
</evidence>
<dbReference type="GO" id="GO:0003723">
    <property type="term" value="F:RNA binding"/>
    <property type="evidence" value="ECO:0007669"/>
    <property type="project" value="UniProtKB-KW"/>
</dbReference>
<dbReference type="OrthoDB" id="9811532at2"/>
<dbReference type="PROSITE" id="PS50889">
    <property type="entry name" value="S4"/>
    <property type="match status" value="1"/>
</dbReference>
<evidence type="ECO:0000256" key="1">
    <source>
        <dbReference type="PROSITE-ProRule" id="PRU00182"/>
    </source>
</evidence>
<organism evidence="4 5">
    <name type="scientific">Crateriforma conspicua</name>
    <dbReference type="NCBI Taxonomy" id="2527996"/>
    <lineage>
        <taxon>Bacteria</taxon>
        <taxon>Pseudomonadati</taxon>
        <taxon>Planctomycetota</taxon>
        <taxon>Planctomycetia</taxon>
        <taxon>Planctomycetales</taxon>
        <taxon>Planctomycetaceae</taxon>
        <taxon>Crateriforma</taxon>
    </lineage>
</organism>
<accession>A0A5C5YAR0</accession>
<dbReference type="RefSeq" id="WP_146440076.1">
    <property type="nucleotide sequence ID" value="NZ_SJPL01000001.1"/>
</dbReference>
<dbReference type="CDD" id="cd00165">
    <property type="entry name" value="S4"/>
    <property type="match status" value="1"/>
</dbReference>
<dbReference type="InterPro" id="IPR002942">
    <property type="entry name" value="S4_RNA-bd"/>
</dbReference>
<evidence type="ECO:0000313" key="5">
    <source>
        <dbReference type="Proteomes" id="UP000317238"/>
    </source>
</evidence>
<comment type="caution">
    <text evidence="4">The sequence shown here is derived from an EMBL/GenBank/DDBJ whole genome shotgun (WGS) entry which is preliminary data.</text>
</comment>
<evidence type="ECO:0000259" key="3">
    <source>
        <dbReference type="SMART" id="SM00363"/>
    </source>
</evidence>
<dbReference type="AlphaFoldDB" id="A0A5C5YAR0"/>
<dbReference type="Proteomes" id="UP000317238">
    <property type="component" value="Unassembled WGS sequence"/>
</dbReference>
<dbReference type="Gene3D" id="3.10.290.10">
    <property type="entry name" value="RNA-binding S4 domain"/>
    <property type="match status" value="1"/>
</dbReference>
<keyword evidence="5" id="KW-1185">Reference proteome</keyword>
<feature type="domain" description="RNA-binding S4" evidence="3">
    <location>
        <begin position="24"/>
        <end position="84"/>
    </location>
</feature>
<name>A0A5C5YAR0_9PLAN</name>
<dbReference type="SUPFAM" id="SSF55174">
    <property type="entry name" value="Alpha-L RNA-binding motif"/>
    <property type="match status" value="1"/>
</dbReference>
<dbReference type="SMART" id="SM00363">
    <property type="entry name" value="S4"/>
    <property type="match status" value="1"/>
</dbReference>
<reference evidence="4 5" key="1">
    <citation type="submission" date="2019-02" db="EMBL/GenBank/DDBJ databases">
        <title>Deep-cultivation of Planctomycetes and their phenomic and genomic characterization uncovers novel biology.</title>
        <authorList>
            <person name="Wiegand S."/>
            <person name="Jogler M."/>
            <person name="Boedeker C."/>
            <person name="Pinto D."/>
            <person name="Vollmers J."/>
            <person name="Rivas-Marin E."/>
            <person name="Kohn T."/>
            <person name="Peeters S.H."/>
            <person name="Heuer A."/>
            <person name="Rast P."/>
            <person name="Oberbeckmann S."/>
            <person name="Bunk B."/>
            <person name="Jeske O."/>
            <person name="Meyerdierks A."/>
            <person name="Storesund J.E."/>
            <person name="Kallscheuer N."/>
            <person name="Luecker S."/>
            <person name="Lage O.M."/>
            <person name="Pohl T."/>
            <person name="Merkel B.J."/>
            <person name="Hornburger P."/>
            <person name="Mueller R.-W."/>
            <person name="Bruemmer F."/>
            <person name="Labrenz M."/>
            <person name="Spormann A.M."/>
            <person name="Op Den Camp H."/>
            <person name="Overmann J."/>
            <person name="Amann R."/>
            <person name="Jetten M.S.M."/>
            <person name="Mascher T."/>
            <person name="Medema M.H."/>
            <person name="Devos D.P."/>
            <person name="Kaster A.-K."/>
            <person name="Ovreas L."/>
            <person name="Rohde M."/>
            <person name="Galperin M.Y."/>
            <person name="Jogler C."/>
        </authorList>
    </citation>
    <scope>NUCLEOTIDE SEQUENCE [LARGE SCALE GENOMIC DNA]</scope>
    <source>
        <strain evidence="4 5">Pan14r</strain>
    </source>
</reference>
<evidence type="ECO:0000313" key="4">
    <source>
        <dbReference type="EMBL" id="TWT71923.1"/>
    </source>
</evidence>
<protein>
    <submittedName>
        <fullName evidence="4">Ribosome-associated protein</fullName>
    </submittedName>
</protein>
<dbReference type="InterPro" id="IPR036986">
    <property type="entry name" value="S4_RNA-bd_sf"/>
</dbReference>
<feature type="compositionally biased region" description="Basic and acidic residues" evidence="2">
    <location>
        <begin position="1"/>
        <end position="12"/>
    </location>
</feature>
<proteinExistence type="predicted"/>
<sequence length="86" mass="9354">MPDSDDTPRSDPPETTPVPPAGIIRLDDVLKRSGLVGTGGEAKQLIQSGDVTVNGEVETRRRKQLSIGDVIEFFDQHIVVTPLEDM</sequence>
<dbReference type="Pfam" id="PF13275">
    <property type="entry name" value="S4_2"/>
    <property type="match status" value="1"/>
</dbReference>
<dbReference type="EMBL" id="SJPL01000001">
    <property type="protein sequence ID" value="TWT71923.1"/>
    <property type="molecule type" value="Genomic_DNA"/>
</dbReference>
<keyword evidence="1" id="KW-0694">RNA-binding</keyword>
<gene>
    <name evidence="4" type="ORF">Pan14r_42400</name>
</gene>